<dbReference type="CDD" id="cd12148">
    <property type="entry name" value="fungal_TF_MHR"/>
    <property type="match status" value="1"/>
</dbReference>
<evidence type="ECO:0000256" key="1">
    <source>
        <dbReference type="ARBA" id="ARBA00022723"/>
    </source>
</evidence>
<dbReference type="PANTHER" id="PTHR31668">
    <property type="entry name" value="GLUCOSE TRANSPORT TRANSCRIPTION REGULATOR RGT1-RELATED-RELATED"/>
    <property type="match status" value="1"/>
</dbReference>
<dbReference type="OrthoDB" id="4161332at2759"/>
<evidence type="ECO:0000313" key="8">
    <source>
        <dbReference type="Proteomes" id="UP000566819"/>
    </source>
</evidence>
<dbReference type="PROSITE" id="PS00463">
    <property type="entry name" value="ZN2_CY6_FUNGAL_1"/>
    <property type="match status" value="1"/>
</dbReference>
<dbReference type="GO" id="GO:0008270">
    <property type="term" value="F:zinc ion binding"/>
    <property type="evidence" value="ECO:0007669"/>
    <property type="project" value="InterPro"/>
</dbReference>
<protein>
    <recommendedName>
        <fullName evidence="6">Zn(2)-C6 fungal-type domain-containing protein</fullName>
    </recommendedName>
</protein>
<reference evidence="7 8" key="1">
    <citation type="submission" date="2020-03" db="EMBL/GenBank/DDBJ databases">
        <title>Draft Genome Sequence of Cudoniella acicularis.</title>
        <authorList>
            <person name="Buettner E."/>
            <person name="Kellner H."/>
        </authorList>
    </citation>
    <scope>NUCLEOTIDE SEQUENCE [LARGE SCALE GENOMIC DNA]</scope>
    <source>
        <strain evidence="7 8">DSM 108380</strain>
    </source>
</reference>
<dbReference type="InterPro" id="IPR036864">
    <property type="entry name" value="Zn2-C6_fun-type_DNA-bd_sf"/>
</dbReference>
<evidence type="ECO:0000256" key="2">
    <source>
        <dbReference type="ARBA" id="ARBA00023015"/>
    </source>
</evidence>
<dbReference type="PANTHER" id="PTHR31668:SF26">
    <property type="entry name" value="GLUCOSE TRANSPORT TRANSCRIPTION REGULATOR RGT1-RELATED"/>
    <property type="match status" value="1"/>
</dbReference>
<evidence type="ECO:0000259" key="6">
    <source>
        <dbReference type="PROSITE" id="PS50048"/>
    </source>
</evidence>
<evidence type="ECO:0000256" key="3">
    <source>
        <dbReference type="ARBA" id="ARBA00023125"/>
    </source>
</evidence>
<evidence type="ECO:0000256" key="5">
    <source>
        <dbReference type="ARBA" id="ARBA00023242"/>
    </source>
</evidence>
<keyword evidence="1" id="KW-0479">Metal-binding</keyword>
<proteinExistence type="predicted"/>
<dbReference type="CDD" id="cd00067">
    <property type="entry name" value="GAL4"/>
    <property type="match status" value="1"/>
</dbReference>
<evidence type="ECO:0000256" key="4">
    <source>
        <dbReference type="ARBA" id="ARBA00023163"/>
    </source>
</evidence>
<dbReference type="InterPro" id="IPR001138">
    <property type="entry name" value="Zn2Cys6_DnaBD"/>
</dbReference>
<dbReference type="Gene3D" id="4.10.240.10">
    <property type="entry name" value="Zn(2)-C6 fungal-type DNA-binding domain"/>
    <property type="match status" value="1"/>
</dbReference>
<keyword evidence="5" id="KW-0539">Nucleus</keyword>
<keyword evidence="2" id="KW-0805">Transcription regulation</keyword>
<gene>
    <name evidence="7" type="ORF">G7Y89_g8413</name>
</gene>
<dbReference type="GO" id="GO:0003677">
    <property type="term" value="F:DNA binding"/>
    <property type="evidence" value="ECO:0007669"/>
    <property type="project" value="UniProtKB-KW"/>
</dbReference>
<evidence type="ECO:0000313" key="7">
    <source>
        <dbReference type="EMBL" id="KAF4629733.1"/>
    </source>
</evidence>
<keyword evidence="3" id="KW-0238">DNA-binding</keyword>
<feature type="domain" description="Zn(2)-C6 fungal-type" evidence="6">
    <location>
        <begin position="14"/>
        <end position="41"/>
    </location>
</feature>
<dbReference type="AlphaFoldDB" id="A0A8H4RIQ7"/>
<dbReference type="InterPro" id="IPR050797">
    <property type="entry name" value="Carb_Metab_Trans_Reg"/>
</dbReference>
<organism evidence="7 8">
    <name type="scientific">Cudoniella acicularis</name>
    <dbReference type="NCBI Taxonomy" id="354080"/>
    <lineage>
        <taxon>Eukaryota</taxon>
        <taxon>Fungi</taxon>
        <taxon>Dikarya</taxon>
        <taxon>Ascomycota</taxon>
        <taxon>Pezizomycotina</taxon>
        <taxon>Leotiomycetes</taxon>
        <taxon>Helotiales</taxon>
        <taxon>Tricladiaceae</taxon>
        <taxon>Cudoniella</taxon>
    </lineage>
</organism>
<name>A0A8H4RIQ7_9HELO</name>
<keyword evidence="4" id="KW-0804">Transcription</keyword>
<dbReference type="SMART" id="SM00066">
    <property type="entry name" value="GAL4"/>
    <property type="match status" value="1"/>
</dbReference>
<comment type="caution">
    <text evidence="7">The sequence shown here is derived from an EMBL/GenBank/DDBJ whole genome shotgun (WGS) entry which is preliminary data.</text>
</comment>
<dbReference type="GO" id="GO:0000981">
    <property type="term" value="F:DNA-binding transcription factor activity, RNA polymerase II-specific"/>
    <property type="evidence" value="ECO:0007669"/>
    <property type="project" value="InterPro"/>
</dbReference>
<dbReference type="Proteomes" id="UP000566819">
    <property type="component" value="Unassembled WGS sequence"/>
</dbReference>
<dbReference type="Pfam" id="PF00172">
    <property type="entry name" value="Zn_clus"/>
    <property type="match status" value="1"/>
</dbReference>
<dbReference type="PROSITE" id="PS50048">
    <property type="entry name" value="ZN2_CY6_FUNGAL_2"/>
    <property type="match status" value="1"/>
</dbReference>
<keyword evidence="8" id="KW-1185">Reference proteome</keyword>
<sequence>MDGKPTKRLRTSIACKKCRASKQRCEGGNPCSNCSHRGLQCEPERTPQHRAHSAQIGDNYEIQFDLPLVARAITTKLLDRYFAVIAPHWRIIEKEDLQQTPYVPPLLLRSICLLSAHLAGTAEKDLTENIAESIRQCFDAHEMLCLPTVSSFKSMILLLASPLFSQSSIMTASACRMALTLGLHRPQHPHPELYWSCIVAARWQALKRSQNGAVGRLCFDLEKTPPETEPDRNSFFGAIYHLLAAADPNHTAPENSIPHPIGTEMSPGYPFKFGNLIRGSTLEQNPTLYSLLDLLQKYLSGSLSEADTAIMDVQRSLAFELNPFNQLSRVSMLR</sequence>
<dbReference type="SUPFAM" id="SSF57701">
    <property type="entry name" value="Zn2/Cys6 DNA-binding domain"/>
    <property type="match status" value="1"/>
</dbReference>
<accession>A0A8H4RIQ7</accession>
<dbReference type="EMBL" id="JAAMPI010000635">
    <property type="protein sequence ID" value="KAF4629733.1"/>
    <property type="molecule type" value="Genomic_DNA"/>
</dbReference>